<dbReference type="SMART" id="SM00487">
    <property type="entry name" value="DEXDc"/>
    <property type="match status" value="1"/>
</dbReference>
<name>A0A381ZG37_9ZZZZ</name>
<sequence length="572" mass="63721">MRSATWQAFERLVARYLFARGFDSVRVVGGSGDGGADVIATINEKRWLVQAKKWDRPVGEEVLEETLKAVRNYGAEMAVVASKQGFTQSVHDRLHRDSFGGTAVQLWDVPRLVELGNRLPTEAPAEGRPDDYALRPYQEDAVQAVFREWDSDSSGRAMVVMATGLGKTFVAASVIRRIANLRPGLRVLVLAHTNPLLRQLEVAFWPFLRKDEATLVANSEEKFDREMLGRISYVFASRDTFDSVVKAGGELPKFDLVLVDECHHLGTESYGRVLERLDVGSADGPFMLGLTATDWRPDGESLRPLLGEPVIRVDLVQGLKSGFLTNVDYRMYTDNIDWDSLREDRGGRYSPKAINRSLFVKEWDDAVVGHIRDAWREIQSPRGIVFCSTIEHAKKLAAQISAEEFTKAEAIYSGHGLLPVERNKRLWDFSDGRIGILCAVDVLNEGVDVPDVNLVVFQRVTHSRRIFVQQLGRGLRRAYGKDKVVVLDFVNDVRRFAAGLHLQGELEGDGPKVGSPETISVGSTVGFRRANSSDVEGASFLREWLGDVGALEDAGEDVSILEFPDPRLVPER</sequence>
<protein>
    <submittedName>
        <fullName evidence="3">Uncharacterized protein</fullName>
    </submittedName>
</protein>
<organism evidence="3">
    <name type="scientific">marine metagenome</name>
    <dbReference type="NCBI Taxonomy" id="408172"/>
    <lineage>
        <taxon>unclassified sequences</taxon>
        <taxon>metagenomes</taxon>
        <taxon>ecological metagenomes</taxon>
    </lineage>
</organism>
<proteinExistence type="predicted"/>
<gene>
    <name evidence="3" type="ORF">METZ01_LOCUS141109</name>
</gene>
<accession>A0A381ZG37</accession>
<dbReference type="InterPro" id="IPR050742">
    <property type="entry name" value="Helicase_Restrict-Modif_Enz"/>
</dbReference>
<dbReference type="PANTHER" id="PTHR47396">
    <property type="entry name" value="TYPE I RESTRICTION ENZYME ECOKI R PROTEIN"/>
    <property type="match status" value="1"/>
</dbReference>
<reference evidence="3" key="1">
    <citation type="submission" date="2018-05" db="EMBL/GenBank/DDBJ databases">
        <authorList>
            <person name="Lanie J.A."/>
            <person name="Ng W.-L."/>
            <person name="Kazmierczak K.M."/>
            <person name="Andrzejewski T.M."/>
            <person name="Davidsen T.M."/>
            <person name="Wayne K.J."/>
            <person name="Tettelin H."/>
            <person name="Glass J.I."/>
            <person name="Rusch D."/>
            <person name="Podicherti R."/>
            <person name="Tsui H.-C.T."/>
            <person name="Winkler M.E."/>
        </authorList>
    </citation>
    <scope>NUCLEOTIDE SEQUENCE</scope>
</reference>
<dbReference type="Pfam" id="PF00271">
    <property type="entry name" value="Helicase_C"/>
    <property type="match status" value="1"/>
</dbReference>
<dbReference type="InterPro" id="IPR007560">
    <property type="entry name" value="Restrct_endonuc_IV_Mrr"/>
</dbReference>
<evidence type="ECO:0000259" key="2">
    <source>
        <dbReference type="PROSITE" id="PS51194"/>
    </source>
</evidence>
<dbReference type="GO" id="GO:0005524">
    <property type="term" value="F:ATP binding"/>
    <property type="evidence" value="ECO:0007669"/>
    <property type="project" value="InterPro"/>
</dbReference>
<dbReference type="GO" id="GO:0009307">
    <property type="term" value="P:DNA restriction-modification system"/>
    <property type="evidence" value="ECO:0007669"/>
    <property type="project" value="InterPro"/>
</dbReference>
<dbReference type="CDD" id="cd18799">
    <property type="entry name" value="SF2_C_EcoAI-like"/>
    <property type="match status" value="1"/>
</dbReference>
<dbReference type="Gene3D" id="3.40.1350.10">
    <property type="match status" value="1"/>
</dbReference>
<dbReference type="EMBL" id="UINC01021204">
    <property type="protein sequence ID" value="SVA88255.1"/>
    <property type="molecule type" value="Genomic_DNA"/>
</dbReference>
<dbReference type="SUPFAM" id="SSF52540">
    <property type="entry name" value="P-loop containing nucleoside triphosphate hydrolases"/>
    <property type="match status" value="1"/>
</dbReference>
<evidence type="ECO:0000313" key="3">
    <source>
        <dbReference type="EMBL" id="SVA88255.1"/>
    </source>
</evidence>
<dbReference type="GO" id="GO:0016787">
    <property type="term" value="F:hydrolase activity"/>
    <property type="evidence" value="ECO:0007669"/>
    <property type="project" value="InterPro"/>
</dbReference>
<dbReference type="GO" id="GO:0005829">
    <property type="term" value="C:cytosol"/>
    <property type="evidence" value="ECO:0007669"/>
    <property type="project" value="TreeGrafter"/>
</dbReference>
<dbReference type="GO" id="GO:0003677">
    <property type="term" value="F:DNA binding"/>
    <property type="evidence" value="ECO:0007669"/>
    <property type="project" value="InterPro"/>
</dbReference>
<dbReference type="AlphaFoldDB" id="A0A381ZG37"/>
<dbReference type="InterPro" id="IPR006935">
    <property type="entry name" value="Helicase/UvrB_N"/>
</dbReference>
<dbReference type="PROSITE" id="PS51192">
    <property type="entry name" value="HELICASE_ATP_BIND_1"/>
    <property type="match status" value="1"/>
</dbReference>
<dbReference type="PROSITE" id="PS51194">
    <property type="entry name" value="HELICASE_CTER"/>
    <property type="match status" value="1"/>
</dbReference>
<dbReference type="InterPro" id="IPR027417">
    <property type="entry name" value="P-loop_NTPase"/>
</dbReference>
<dbReference type="InterPro" id="IPR001650">
    <property type="entry name" value="Helicase_C-like"/>
</dbReference>
<dbReference type="InterPro" id="IPR011856">
    <property type="entry name" value="tRNA_endonuc-like_dom_sf"/>
</dbReference>
<dbReference type="SMART" id="SM00490">
    <property type="entry name" value="HELICc"/>
    <property type="match status" value="1"/>
</dbReference>
<dbReference type="SUPFAM" id="SSF52980">
    <property type="entry name" value="Restriction endonuclease-like"/>
    <property type="match status" value="1"/>
</dbReference>
<dbReference type="GO" id="GO:0004519">
    <property type="term" value="F:endonuclease activity"/>
    <property type="evidence" value="ECO:0007669"/>
    <property type="project" value="InterPro"/>
</dbReference>
<dbReference type="Pfam" id="PF04851">
    <property type="entry name" value="ResIII"/>
    <property type="match status" value="1"/>
</dbReference>
<feature type="domain" description="Helicase C-terminal" evidence="2">
    <location>
        <begin position="370"/>
        <end position="517"/>
    </location>
</feature>
<dbReference type="Gene3D" id="3.40.50.300">
    <property type="entry name" value="P-loop containing nucleotide triphosphate hydrolases"/>
    <property type="match status" value="2"/>
</dbReference>
<evidence type="ECO:0000259" key="1">
    <source>
        <dbReference type="PROSITE" id="PS51192"/>
    </source>
</evidence>
<dbReference type="PANTHER" id="PTHR47396:SF1">
    <property type="entry name" value="ATP-DEPENDENT HELICASE IRC3-RELATED"/>
    <property type="match status" value="1"/>
</dbReference>
<dbReference type="InterPro" id="IPR011335">
    <property type="entry name" value="Restrct_endonuc-II-like"/>
</dbReference>
<feature type="domain" description="Helicase ATP-binding" evidence="1">
    <location>
        <begin position="148"/>
        <end position="312"/>
    </location>
</feature>
<dbReference type="Pfam" id="PF04471">
    <property type="entry name" value="Mrr_cat"/>
    <property type="match status" value="1"/>
</dbReference>
<dbReference type="InterPro" id="IPR014001">
    <property type="entry name" value="Helicase_ATP-bd"/>
</dbReference>